<dbReference type="Pfam" id="PF13603">
    <property type="entry name" value="tRNA-synt_1_2"/>
    <property type="match status" value="1"/>
</dbReference>
<dbReference type="FunFam" id="3.40.50.620:FF:000003">
    <property type="entry name" value="Leucine--tRNA ligase"/>
    <property type="match status" value="1"/>
</dbReference>
<name>A0A2A6FEE8_9HYPH</name>
<keyword evidence="6 9" id="KW-0648">Protein biosynthesis</keyword>
<dbReference type="Pfam" id="PF08264">
    <property type="entry name" value="Anticodon_1"/>
    <property type="match status" value="1"/>
</dbReference>
<dbReference type="PRINTS" id="PR00985">
    <property type="entry name" value="TRNASYNTHLEU"/>
</dbReference>
<dbReference type="EC" id="6.1.1.4" evidence="9"/>
<dbReference type="InterPro" id="IPR014729">
    <property type="entry name" value="Rossmann-like_a/b/a_fold"/>
</dbReference>
<evidence type="ECO:0000256" key="10">
    <source>
        <dbReference type="RuleBase" id="RU363035"/>
    </source>
</evidence>
<dbReference type="CDD" id="cd07958">
    <property type="entry name" value="Anticodon_Ia_Leu_BEm"/>
    <property type="match status" value="1"/>
</dbReference>
<keyword evidence="4 9" id="KW-0547">Nucleotide-binding</keyword>
<evidence type="ECO:0000313" key="15">
    <source>
        <dbReference type="EMBL" id="PDQ20337.1"/>
    </source>
</evidence>
<dbReference type="PROSITE" id="PS00178">
    <property type="entry name" value="AA_TRNA_LIGASE_I"/>
    <property type="match status" value="1"/>
</dbReference>
<feature type="domain" description="Methionyl/Valyl/Leucyl/Isoleucyl-tRNA synthetase anticodon-binding" evidence="12">
    <location>
        <begin position="720"/>
        <end position="858"/>
    </location>
</feature>
<dbReference type="NCBIfam" id="TIGR00396">
    <property type="entry name" value="leuS_bact"/>
    <property type="match status" value="1"/>
</dbReference>
<gene>
    <name evidence="9" type="primary">leuS</name>
    <name evidence="15" type="ORF">CN311_14835</name>
</gene>
<protein>
    <recommendedName>
        <fullName evidence="9">Leucine--tRNA ligase</fullName>
        <ecNumber evidence="9">6.1.1.4</ecNumber>
    </recommendedName>
    <alternativeName>
        <fullName evidence="9">Leucyl-tRNA synthetase</fullName>
        <shortName evidence="9">LeuRS</shortName>
    </alternativeName>
</protein>
<sequence length="896" mass="99517">MATERYNPRASEPKWQKAWAEKKLFEAHNDDPRPKYYMLEMFPYPSGRIHIGHVRNYTMGDVVARYKRAKGFNVLHPIGWDAFGLPAENAARDNNVNPRDWTYANIKTMKDQLKSMGLSWDWAREFATCDASYYKHQQKMFLDFWKAGLAERKSAKVNWDPVDMTVLANEQVIDGRGWRSGALVEQRDLTQWFFKITSMAQELLDGLSTLERWPDKVKLMQANWIGRSEGLLIRWPLTAATAPAGERELDVYTTRPDTIFGASFMAIAADHPLAKRAAENNAELAAFIKDIKRGGTATAEIETAEKRGFDTGIRVVHPFDESWTLPVYVANFVLMDYGTGAIFGCPSGDQRDLDFANKYGLPVIPVVMPEGADARTFQITEEAYTDDGVMINSRFLDGMTPQAAFDEVATRLSGVAIGNRPQAERKVQFRLRDWLVSRQRCWGAPIPVIYCDDCGAVPVRAENLPVELPDHLSFDKPGNPLDNHPTWKHVDCPQCGKPARRDTDTMDTFVDSSWYFARFTDPWNEAAPTTMAVVDGKNGWLPVNQYIGGVEHAILHLLYSRFFTRAMKATGHLNVVEEPFDGLFTQGMVVHETYRVGSGANGQYVTPAEVRVDMIDGERKAALISDGTPVEIGAIEKMSKSKKNVVDPDDILANYGADTARWFVLSDSPPDRDVIWTEAGVEGAHRFVQRVWRQVSEAAPALAGVSPAQGVSGPALELSRMAHRAAKQVAEDIERIAFNKGIARLYELVNAIQALAPAGAFTVSQSETSGPNVLGGRSLNPENAPALRQALEMLVIMIAPMMPHLADECWSTLGGTGFVAERPWPVYDPALVVDSEIVLPVQVNGKKRGDLTIARDADQGAVEKAVLALDFVQKALEGKAPRKVIIVPQRIVNVVA</sequence>
<dbReference type="CDD" id="cd00812">
    <property type="entry name" value="LeuRS_core"/>
    <property type="match status" value="1"/>
</dbReference>
<evidence type="ECO:0000256" key="5">
    <source>
        <dbReference type="ARBA" id="ARBA00022840"/>
    </source>
</evidence>
<comment type="similarity">
    <text evidence="1 9 10">Belongs to the class-I aminoacyl-tRNA synthetase family.</text>
</comment>
<dbReference type="InterPro" id="IPR025709">
    <property type="entry name" value="Leu_tRNA-synth_edit"/>
</dbReference>
<dbReference type="GO" id="GO:0006429">
    <property type="term" value="P:leucyl-tRNA aminoacylation"/>
    <property type="evidence" value="ECO:0007669"/>
    <property type="project" value="UniProtKB-UniRule"/>
</dbReference>
<feature type="domain" description="Aminoacyl-tRNA synthetase class Ia" evidence="11">
    <location>
        <begin position="431"/>
        <end position="610"/>
    </location>
</feature>
<feature type="short sequence motif" description="'HIGH' region" evidence="9">
    <location>
        <begin position="43"/>
        <end position="53"/>
    </location>
</feature>
<dbReference type="SUPFAM" id="SSF47323">
    <property type="entry name" value="Anticodon-binding domain of a subclass of class I aminoacyl-tRNA synthetases"/>
    <property type="match status" value="1"/>
</dbReference>
<dbReference type="Gene3D" id="2.20.28.290">
    <property type="match status" value="1"/>
</dbReference>
<evidence type="ECO:0000256" key="3">
    <source>
        <dbReference type="ARBA" id="ARBA00022598"/>
    </source>
</evidence>
<feature type="short sequence motif" description="'KMSKS' region" evidence="9">
    <location>
        <begin position="637"/>
        <end position="641"/>
    </location>
</feature>
<dbReference type="Pfam" id="PF00133">
    <property type="entry name" value="tRNA-synt_1"/>
    <property type="match status" value="2"/>
</dbReference>
<dbReference type="InterPro" id="IPR013155">
    <property type="entry name" value="M/V/L/I-tRNA-synth_anticd-bd"/>
</dbReference>
<dbReference type="GO" id="GO:0005829">
    <property type="term" value="C:cytosol"/>
    <property type="evidence" value="ECO:0007669"/>
    <property type="project" value="TreeGrafter"/>
</dbReference>
<dbReference type="Gene3D" id="3.90.740.10">
    <property type="entry name" value="Valyl/Leucyl/Isoleucyl-tRNA synthetase, editing domain"/>
    <property type="match status" value="1"/>
</dbReference>
<comment type="caution">
    <text evidence="15">The sequence shown here is derived from an EMBL/GenBank/DDBJ whole genome shotgun (WGS) entry which is preliminary data.</text>
</comment>
<accession>A0A2A6FEE8</accession>
<dbReference type="AlphaFoldDB" id="A0A2A6FEE8"/>
<evidence type="ECO:0000256" key="4">
    <source>
        <dbReference type="ARBA" id="ARBA00022741"/>
    </source>
</evidence>
<dbReference type="HAMAP" id="MF_00049_B">
    <property type="entry name" value="Leu_tRNA_synth_B"/>
    <property type="match status" value="1"/>
</dbReference>
<comment type="catalytic activity">
    <reaction evidence="8 9">
        <text>tRNA(Leu) + L-leucine + ATP = L-leucyl-tRNA(Leu) + AMP + diphosphate</text>
        <dbReference type="Rhea" id="RHEA:11688"/>
        <dbReference type="Rhea" id="RHEA-COMP:9613"/>
        <dbReference type="Rhea" id="RHEA-COMP:9622"/>
        <dbReference type="ChEBI" id="CHEBI:30616"/>
        <dbReference type="ChEBI" id="CHEBI:33019"/>
        <dbReference type="ChEBI" id="CHEBI:57427"/>
        <dbReference type="ChEBI" id="CHEBI:78442"/>
        <dbReference type="ChEBI" id="CHEBI:78494"/>
        <dbReference type="ChEBI" id="CHEBI:456215"/>
        <dbReference type="EC" id="6.1.1.4"/>
    </reaction>
</comment>
<evidence type="ECO:0000259" key="11">
    <source>
        <dbReference type="Pfam" id="PF00133"/>
    </source>
</evidence>
<evidence type="ECO:0000259" key="12">
    <source>
        <dbReference type="Pfam" id="PF08264"/>
    </source>
</evidence>
<keyword evidence="3 9" id="KW-0436">Ligase</keyword>
<dbReference type="InterPro" id="IPR001412">
    <property type="entry name" value="aa-tRNA-synth_I_CS"/>
</dbReference>
<evidence type="ECO:0000256" key="1">
    <source>
        <dbReference type="ARBA" id="ARBA00005594"/>
    </source>
</evidence>
<evidence type="ECO:0000256" key="6">
    <source>
        <dbReference type="ARBA" id="ARBA00022917"/>
    </source>
</evidence>
<evidence type="ECO:0000313" key="16">
    <source>
        <dbReference type="Proteomes" id="UP000219182"/>
    </source>
</evidence>
<dbReference type="EMBL" id="NWQG01000085">
    <property type="protein sequence ID" value="PDQ20337.1"/>
    <property type="molecule type" value="Genomic_DNA"/>
</dbReference>
<keyword evidence="16" id="KW-1185">Reference proteome</keyword>
<evidence type="ECO:0000256" key="8">
    <source>
        <dbReference type="ARBA" id="ARBA00047469"/>
    </source>
</evidence>
<dbReference type="InterPro" id="IPR015413">
    <property type="entry name" value="Methionyl/Leucyl_tRNA_Synth"/>
</dbReference>
<keyword evidence="2 9" id="KW-0963">Cytoplasm</keyword>
<dbReference type="Gene3D" id="1.10.730.10">
    <property type="entry name" value="Isoleucyl-tRNA Synthetase, Domain 1"/>
    <property type="match status" value="2"/>
</dbReference>
<dbReference type="Proteomes" id="UP000219182">
    <property type="component" value="Unassembled WGS sequence"/>
</dbReference>
<evidence type="ECO:0000256" key="9">
    <source>
        <dbReference type="HAMAP-Rule" id="MF_00049"/>
    </source>
</evidence>
<dbReference type="Gene3D" id="3.40.50.620">
    <property type="entry name" value="HUPs"/>
    <property type="match status" value="2"/>
</dbReference>
<dbReference type="InterPro" id="IPR002300">
    <property type="entry name" value="aa-tRNA-synth_Ia"/>
</dbReference>
<dbReference type="PANTHER" id="PTHR43740:SF2">
    <property type="entry name" value="LEUCINE--TRNA LIGASE, MITOCHONDRIAL"/>
    <property type="match status" value="1"/>
</dbReference>
<dbReference type="RefSeq" id="WP_097574543.1">
    <property type="nucleotide sequence ID" value="NZ_NWQG01000085.1"/>
</dbReference>
<evidence type="ECO:0000259" key="14">
    <source>
        <dbReference type="Pfam" id="PF13603"/>
    </source>
</evidence>
<evidence type="ECO:0000256" key="2">
    <source>
        <dbReference type="ARBA" id="ARBA00022490"/>
    </source>
</evidence>
<feature type="domain" description="Aminoacyl-tRNA synthetase class Ia" evidence="11">
    <location>
        <begin position="636"/>
        <end position="675"/>
    </location>
</feature>
<dbReference type="GO" id="GO:0005524">
    <property type="term" value="F:ATP binding"/>
    <property type="evidence" value="ECO:0007669"/>
    <property type="project" value="UniProtKB-UniRule"/>
</dbReference>
<dbReference type="FunFam" id="1.10.730.10:FF:000002">
    <property type="entry name" value="Leucine--tRNA ligase"/>
    <property type="match status" value="1"/>
</dbReference>
<feature type="domain" description="Leucyl-tRNA synthetase editing" evidence="14">
    <location>
        <begin position="223"/>
        <end position="412"/>
    </location>
</feature>
<dbReference type="GO" id="GO:0004823">
    <property type="term" value="F:leucine-tRNA ligase activity"/>
    <property type="evidence" value="ECO:0007669"/>
    <property type="project" value="UniProtKB-UniRule"/>
</dbReference>
<evidence type="ECO:0000256" key="7">
    <source>
        <dbReference type="ARBA" id="ARBA00023146"/>
    </source>
</evidence>
<dbReference type="InterPro" id="IPR002302">
    <property type="entry name" value="Leu-tRNA-ligase"/>
</dbReference>
<feature type="domain" description="Methionyl/Leucyl tRNA synthetase" evidence="13">
    <location>
        <begin position="42"/>
        <end position="172"/>
    </location>
</feature>
<dbReference type="InterPro" id="IPR009008">
    <property type="entry name" value="Val/Leu/Ile-tRNA-synth_edit"/>
</dbReference>
<dbReference type="Gene3D" id="3.10.20.590">
    <property type="match status" value="1"/>
</dbReference>
<feature type="binding site" evidence="9">
    <location>
        <position position="640"/>
    </location>
    <ligand>
        <name>ATP</name>
        <dbReference type="ChEBI" id="CHEBI:30616"/>
    </ligand>
</feature>
<comment type="subcellular location">
    <subcellularLocation>
        <location evidence="9">Cytoplasm</location>
    </subcellularLocation>
</comment>
<dbReference type="SUPFAM" id="SSF50677">
    <property type="entry name" value="ValRS/IleRS/LeuRS editing domain"/>
    <property type="match status" value="1"/>
</dbReference>
<dbReference type="GO" id="GO:0002161">
    <property type="term" value="F:aminoacyl-tRNA deacylase activity"/>
    <property type="evidence" value="ECO:0007669"/>
    <property type="project" value="InterPro"/>
</dbReference>
<proteinExistence type="inferred from homology"/>
<keyword evidence="7 9" id="KW-0030">Aminoacyl-tRNA synthetase</keyword>
<organism evidence="15 16">
    <name type="scientific">Mesorhizobium sanjuanii</name>
    <dbReference type="NCBI Taxonomy" id="2037900"/>
    <lineage>
        <taxon>Bacteria</taxon>
        <taxon>Pseudomonadati</taxon>
        <taxon>Pseudomonadota</taxon>
        <taxon>Alphaproteobacteria</taxon>
        <taxon>Hyphomicrobiales</taxon>
        <taxon>Phyllobacteriaceae</taxon>
        <taxon>Mesorhizobium</taxon>
    </lineage>
</organism>
<reference evidence="15 16" key="1">
    <citation type="submission" date="2017-09" db="EMBL/GenBank/DDBJ databases">
        <title>Mesorhizobum sanjuanii sp. nov. isolated from nodules of Lotus tenuis in saline-alkaline lowlands of Flooding Pampa.</title>
        <authorList>
            <person name="Sannazzaro A.I."/>
            <person name="Torres Tejerizo G.A."/>
            <person name="Fontana F."/>
            <person name="Cumpa Velazquez L.M."/>
            <person name="Hansen L."/>
            <person name="Pistorio M."/>
            <person name="Estrella M.J."/>
        </authorList>
    </citation>
    <scope>NUCLEOTIDE SEQUENCE [LARGE SCALE GENOMIC DNA]</scope>
    <source>
        <strain evidence="15 16">BSA136</strain>
    </source>
</reference>
<dbReference type="SUPFAM" id="SSF52374">
    <property type="entry name" value="Nucleotidylyl transferase"/>
    <property type="match status" value="1"/>
</dbReference>
<keyword evidence="5 9" id="KW-0067">ATP-binding</keyword>
<evidence type="ECO:0000259" key="13">
    <source>
        <dbReference type="Pfam" id="PF09334"/>
    </source>
</evidence>
<dbReference type="InterPro" id="IPR009080">
    <property type="entry name" value="tRNAsynth_Ia_anticodon-bd"/>
</dbReference>
<dbReference type="PANTHER" id="PTHR43740">
    <property type="entry name" value="LEUCYL-TRNA SYNTHETASE"/>
    <property type="match status" value="1"/>
</dbReference>
<dbReference type="Pfam" id="PF09334">
    <property type="entry name" value="tRNA-synt_1g"/>
    <property type="match status" value="1"/>
</dbReference>